<feature type="transmembrane region" description="Helical" evidence="14">
    <location>
        <begin position="182"/>
        <end position="202"/>
    </location>
</feature>
<evidence type="ECO:0000256" key="13">
    <source>
        <dbReference type="SAM" id="MobiDB-lite"/>
    </source>
</evidence>
<comment type="cofactor">
    <cofactor evidence="1">
        <name>heme b</name>
        <dbReference type="ChEBI" id="CHEBI:60344"/>
    </cofactor>
</comment>
<keyword evidence="17" id="KW-1185">Reference proteome</keyword>
<name>A0ABQ0AD14_9GAMM</name>
<keyword evidence="4" id="KW-1003">Cell membrane</keyword>
<feature type="domain" description="Lipid/polyisoprenoid-binding YceI-like" evidence="15">
    <location>
        <begin position="234"/>
        <end position="394"/>
    </location>
</feature>
<dbReference type="Pfam" id="PF01292">
    <property type="entry name" value="Ni_hydr_CYTB"/>
    <property type="match status" value="1"/>
</dbReference>
<evidence type="ECO:0000256" key="7">
    <source>
        <dbReference type="ARBA" id="ARBA00022723"/>
    </source>
</evidence>
<dbReference type="SUPFAM" id="SSF81342">
    <property type="entry name" value="Transmembrane di-heme cytochromes"/>
    <property type="match status" value="1"/>
</dbReference>
<evidence type="ECO:0000256" key="12">
    <source>
        <dbReference type="ARBA" id="ARBA00037975"/>
    </source>
</evidence>
<evidence type="ECO:0000256" key="8">
    <source>
        <dbReference type="ARBA" id="ARBA00022982"/>
    </source>
</evidence>
<dbReference type="Gene3D" id="1.20.950.20">
    <property type="entry name" value="Transmembrane di-heme cytochromes, Chain C"/>
    <property type="match status" value="1"/>
</dbReference>
<comment type="similarity">
    <text evidence="12">Belongs to the cytochrome b561 family.</text>
</comment>
<proteinExistence type="inferred from homology"/>
<evidence type="ECO:0000256" key="4">
    <source>
        <dbReference type="ARBA" id="ARBA00022475"/>
    </source>
</evidence>
<dbReference type="EMBL" id="BAABWN010000013">
    <property type="protein sequence ID" value="GAA6169548.1"/>
    <property type="molecule type" value="Genomic_DNA"/>
</dbReference>
<accession>A0ABQ0AD14</accession>
<dbReference type="Pfam" id="PF04264">
    <property type="entry name" value="YceI"/>
    <property type="match status" value="1"/>
</dbReference>
<evidence type="ECO:0000256" key="10">
    <source>
        <dbReference type="ARBA" id="ARBA00023004"/>
    </source>
</evidence>
<evidence type="ECO:0000313" key="17">
    <source>
        <dbReference type="Proteomes" id="UP001465153"/>
    </source>
</evidence>
<evidence type="ECO:0000256" key="11">
    <source>
        <dbReference type="ARBA" id="ARBA00023136"/>
    </source>
</evidence>
<dbReference type="Gene3D" id="2.40.128.110">
    <property type="entry name" value="Lipid/polyisoprenoid-binding, YceI-like"/>
    <property type="match status" value="1"/>
</dbReference>
<dbReference type="PANTHER" id="PTHR30529:SF7">
    <property type="entry name" value="CYTOCHROME B561 BACTERIAL_NI-HYDROGENASE DOMAIN-CONTAINING PROTEIN"/>
    <property type="match status" value="1"/>
</dbReference>
<evidence type="ECO:0000256" key="1">
    <source>
        <dbReference type="ARBA" id="ARBA00001970"/>
    </source>
</evidence>
<dbReference type="InterPro" id="IPR016174">
    <property type="entry name" value="Di-haem_cyt_TM"/>
</dbReference>
<feature type="transmembrane region" description="Helical" evidence="14">
    <location>
        <begin position="88"/>
        <end position="108"/>
    </location>
</feature>
<keyword evidence="5" id="KW-0349">Heme</keyword>
<dbReference type="SUPFAM" id="SSF101874">
    <property type="entry name" value="YceI-like"/>
    <property type="match status" value="1"/>
</dbReference>
<keyword evidence="10" id="KW-0408">Iron</keyword>
<dbReference type="Proteomes" id="UP001465153">
    <property type="component" value="Unassembled WGS sequence"/>
</dbReference>
<dbReference type="RefSeq" id="WP_353304052.1">
    <property type="nucleotide sequence ID" value="NZ_BAABWN010000013.1"/>
</dbReference>
<feature type="transmembrane region" description="Helical" evidence="14">
    <location>
        <begin position="16"/>
        <end position="35"/>
    </location>
</feature>
<keyword evidence="3" id="KW-0813">Transport</keyword>
<organism evidence="16 17">
    <name type="scientific">Sessilibacter corallicola</name>
    <dbReference type="NCBI Taxonomy" id="2904075"/>
    <lineage>
        <taxon>Bacteria</taxon>
        <taxon>Pseudomonadati</taxon>
        <taxon>Pseudomonadota</taxon>
        <taxon>Gammaproteobacteria</taxon>
        <taxon>Cellvibrionales</taxon>
        <taxon>Cellvibrionaceae</taxon>
        <taxon>Sessilibacter</taxon>
    </lineage>
</organism>
<dbReference type="InterPro" id="IPR052168">
    <property type="entry name" value="Cytochrome_b561_oxidase"/>
</dbReference>
<evidence type="ECO:0000256" key="5">
    <source>
        <dbReference type="ARBA" id="ARBA00022617"/>
    </source>
</evidence>
<feature type="transmembrane region" description="Helical" evidence="14">
    <location>
        <begin position="47"/>
        <end position="68"/>
    </location>
</feature>
<dbReference type="InterPro" id="IPR011577">
    <property type="entry name" value="Cyt_b561_bac/Ni-Hgenase"/>
</dbReference>
<reference evidence="16 17" key="1">
    <citation type="submission" date="2024-04" db="EMBL/GenBank/DDBJ databases">
        <title>Draft genome sequence of Sessilibacter corallicola NBRC 116591.</title>
        <authorList>
            <person name="Miyakawa T."/>
            <person name="Kusuya Y."/>
            <person name="Miura T."/>
        </authorList>
    </citation>
    <scope>NUCLEOTIDE SEQUENCE [LARGE SCALE GENOMIC DNA]</scope>
    <source>
        <strain evidence="16 17">KU-00831-HH</strain>
    </source>
</reference>
<dbReference type="InterPro" id="IPR007372">
    <property type="entry name" value="Lipid/polyisoprenoid-bd_YceI"/>
</dbReference>
<keyword evidence="8" id="KW-0249">Electron transport</keyword>
<gene>
    <name evidence="16" type="ORF">NBRC116591_33590</name>
</gene>
<keyword evidence="6 14" id="KW-0812">Transmembrane</keyword>
<keyword evidence="9 14" id="KW-1133">Transmembrane helix</keyword>
<evidence type="ECO:0000256" key="14">
    <source>
        <dbReference type="SAM" id="Phobius"/>
    </source>
</evidence>
<sequence length="397" mass="43406">MQIKNTKDTYGVVSQFLHWAIAILILTAIVMGKVAHGMDMSPAKIAMYVFHKSVGITVLALVVVRIIWKFANPKTDAGLTPDQASKASYGHGLLYLLMFLMPLSGWILNSAANYPFGWMNLISVPMIPGISKTLQEPAETVHVAMFYILSAVVIGHILMVVYHKRFHQLDLISRMLPGNQKVSGAAVVLVAVLVLIPVALLATRGGSTVEAKSDSVELSDQSSGNTSVTSNSQLWMPDIENSSLAFKGSYSGEPFNGEFKNYRAKLYFDPQKPEQGVFDVVIDTTSVTTYTSDWDDTLSGSEWFAFKQFPEAFYSADTFELTDTGFIAKGNLTIKSISKPIDLVFSWNSVDESTVSFVAQSVVTRGDFEIGSGMWADDSSIGFDVAIDIELTLKTDG</sequence>
<comment type="subcellular location">
    <subcellularLocation>
        <location evidence="2">Cell membrane</location>
        <topology evidence="2">Multi-pass membrane protein</topology>
    </subcellularLocation>
</comment>
<keyword evidence="11 14" id="KW-0472">Membrane</keyword>
<feature type="transmembrane region" description="Helical" evidence="14">
    <location>
        <begin position="143"/>
        <end position="162"/>
    </location>
</feature>
<keyword evidence="7" id="KW-0479">Metal-binding</keyword>
<protein>
    <recommendedName>
        <fullName evidence="15">Lipid/polyisoprenoid-binding YceI-like domain-containing protein</fullName>
    </recommendedName>
</protein>
<evidence type="ECO:0000313" key="16">
    <source>
        <dbReference type="EMBL" id="GAA6169548.1"/>
    </source>
</evidence>
<dbReference type="InterPro" id="IPR036761">
    <property type="entry name" value="TTHA0802/YceI-like_sf"/>
</dbReference>
<evidence type="ECO:0000256" key="2">
    <source>
        <dbReference type="ARBA" id="ARBA00004651"/>
    </source>
</evidence>
<evidence type="ECO:0000256" key="3">
    <source>
        <dbReference type="ARBA" id="ARBA00022448"/>
    </source>
</evidence>
<feature type="compositionally biased region" description="Polar residues" evidence="13">
    <location>
        <begin position="216"/>
        <end position="232"/>
    </location>
</feature>
<evidence type="ECO:0000256" key="6">
    <source>
        <dbReference type="ARBA" id="ARBA00022692"/>
    </source>
</evidence>
<evidence type="ECO:0000259" key="15">
    <source>
        <dbReference type="SMART" id="SM00867"/>
    </source>
</evidence>
<feature type="region of interest" description="Disordered" evidence="13">
    <location>
        <begin position="213"/>
        <end position="232"/>
    </location>
</feature>
<dbReference type="SMART" id="SM00867">
    <property type="entry name" value="YceI"/>
    <property type="match status" value="1"/>
</dbReference>
<evidence type="ECO:0000256" key="9">
    <source>
        <dbReference type="ARBA" id="ARBA00022989"/>
    </source>
</evidence>
<comment type="caution">
    <text evidence="16">The sequence shown here is derived from an EMBL/GenBank/DDBJ whole genome shotgun (WGS) entry which is preliminary data.</text>
</comment>
<dbReference type="PANTHER" id="PTHR30529">
    <property type="entry name" value="CYTOCHROME B561"/>
    <property type="match status" value="1"/>
</dbReference>